<keyword evidence="4" id="KW-1185">Reference proteome</keyword>
<dbReference type="EMBL" id="FOMB01000028">
    <property type="protein sequence ID" value="SFD19954.1"/>
    <property type="molecule type" value="Genomic_DNA"/>
</dbReference>
<dbReference type="STRING" id="728005.SAMN04488059_1284"/>
<dbReference type="OrthoDB" id="7630100at2"/>
<dbReference type="Proteomes" id="UP000182258">
    <property type="component" value="Unassembled WGS sequence"/>
</dbReference>
<evidence type="ECO:0000313" key="2">
    <source>
        <dbReference type="EMBL" id="KKC32105.1"/>
    </source>
</evidence>
<dbReference type="Proteomes" id="UP000033519">
    <property type="component" value="Unassembled WGS sequence"/>
</dbReference>
<dbReference type="RefSeq" id="WP_046171982.1">
    <property type="nucleotide sequence ID" value="NZ_FOMB01000028.1"/>
</dbReference>
<evidence type="ECO:0000256" key="1">
    <source>
        <dbReference type="SAM" id="SignalP"/>
    </source>
</evidence>
<dbReference type="AlphaFoldDB" id="A0A0F5PU37"/>
<name>A0A0F5PU37_9HYPH</name>
<organism evidence="3 5">
    <name type="scientific">Devosia psychrophila</name>
    <dbReference type="NCBI Taxonomy" id="728005"/>
    <lineage>
        <taxon>Bacteria</taxon>
        <taxon>Pseudomonadati</taxon>
        <taxon>Pseudomonadota</taxon>
        <taxon>Alphaproteobacteria</taxon>
        <taxon>Hyphomicrobiales</taxon>
        <taxon>Devosiaceae</taxon>
        <taxon>Devosia</taxon>
    </lineage>
</organism>
<gene>
    <name evidence="3" type="ORF">SAMN04488059_1284</name>
    <name evidence="2" type="ORF">WH91_15860</name>
</gene>
<feature type="chain" id="PRO_5010418596" description="DUF3108 domain-containing protein" evidence="1">
    <location>
        <begin position="23"/>
        <end position="260"/>
    </location>
</feature>
<evidence type="ECO:0000313" key="4">
    <source>
        <dbReference type="Proteomes" id="UP000033519"/>
    </source>
</evidence>
<dbReference type="PATRIC" id="fig|728005.3.peg.1378"/>
<keyword evidence="1" id="KW-0732">Signal</keyword>
<dbReference type="EMBL" id="LAPV01000142">
    <property type="protein sequence ID" value="KKC32105.1"/>
    <property type="molecule type" value="Genomic_DNA"/>
</dbReference>
<feature type="signal peptide" evidence="1">
    <location>
        <begin position="1"/>
        <end position="22"/>
    </location>
</feature>
<evidence type="ECO:0000313" key="5">
    <source>
        <dbReference type="Proteomes" id="UP000182258"/>
    </source>
</evidence>
<dbReference type="InterPro" id="IPR021457">
    <property type="entry name" value="DUF3108"/>
</dbReference>
<proteinExistence type="predicted"/>
<reference evidence="3 5" key="2">
    <citation type="submission" date="2016-10" db="EMBL/GenBank/DDBJ databases">
        <authorList>
            <person name="de Groot N.N."/>
        </authorList>
    </citation>
    <scope>NUCLEOTIDE SEQUENCE [LARGE SCALE GENOMIC DNA]</scope>
    <source>
        <strain evidence="3 5">CGMCC 1.10210</strain>
    </source>
</reference>
<evidence type="ECO:0000313" key="3">
    <source>
        <dbReference type="EMBL" id="SFD19954.1"/>
    </source>
</evidence>
<sequence length="260" mass="27571">MIPFRLASIATLALFMSLPAQAADVNATASYVVTLGGINIAAMTVDLKDDGSRFSLDLSAKVAGLGAVVSSGTATASATGRSSSRSLQAEEFDLQTKANGETFTVDVSFAGGGVSAFKVDPPILDNYDRVPLERSHLTGVSDFLSAFVLKGGGLDKSLCEREAHIFTGVERFNITMSYAGDDEATSPRTGYQGPVVLCTVDYNPVSGHFTSSDITNYMADSDRIIIWYAPLAETGFYIPYRVLLGTNMGDLSMVLTSLKN</sequence>
<accession>A0A0F5PU37</accession>
<reference evidence="2 4" key="1">
    <citation type="submission" date="2015-03" db="EMBL/GenBank/DDBJ databases">
        <authorList>
            <person name="Lepp D."/>
            <person name="Hassan Y.I."/>
            <person name="Li X.-Z."/>
            <person name="Zhou T."/>
        </authorList>
    </citation>
    <scope>NUCLEOTIDE SEQUENCE [LARGE SCALE GENOMIC DNA]</scope>
    <source>
        <strain evidence="2 4">Cr7-05</strain>
    </source>
</reference>
<dbReference type="Pfam" id="PF11306">
    <property type="entry name" value="DUF3108"/>
    <property type="match status" value="1"/>
</dbReference>
<evidence type="ECO:0008006" key="6">
    <source>
        <dbReference type="Google" id="ProtNLM"/>
    </source>
</evidence>
<protein>
    <recommendedName>
        <fullName evidence="6">DUF3108 domain-containing protein</fullName>
    </recommendedName>
</protein>